<accession>A0A645EYL8</accession>
<comment type="caution">
    <text evidence="1">The sequence shown here is derived from an EMBL/GenBank/DDBJ whole genome shotgun (WGS) entry which is preliminary data.</text>
</comment>
<proteinExistence type="predicted"/>
<protein>
    <submittedName>
        <fullName evidence="1">Uncharacterized protein</fullName>
    </submittedName>
</protein>
<sequence length="130" mass="14428">MKYVKTVNPITADGRKRSLSVGYAIKDLGLNVGDKLLAHLARPEDEFEIDTLLNGAGKQYYIVFSDRTDTIAAYTIAQAEKIASDSYPDCFVVGGLDSRAQAIRIRDILIGENVPKERLQERLEQLIVGE</sequence>
<name>A0A645EYL8_9ZZZZ</name>
<evidence type="ECO:0000313" key="1">
    <source>
        <dbReference type="EMBL" id="MPN07121.1"/>
    </source>
</evidence>
<gene>
    <name evidence="1" type="ORF">SDC9_154387</name>
</gene>
<reference evidence="1" key="1">
    <citation type="submission" date="2019-08" db="EMBL/GenBank/DDBJ databases">
        <authorList>
            <person name="Kucharzyk K."/>
            <person name="Murdoch R.W."/>
            <person name="Higgins S."/>
            <person name="Loffler F."/>
        </authorList>
    </citation>
    <scope>NUCLEOTIDE SEQUENCE</scope>
</reference>
<dbReference type="EMBL" id="VSSQ01053082">
    <property type="protein sequence ID" value="MPN07121.1"/>
    <property type="molecule type" value="Genomic_DNA"/>
</dbReference>
<organism evidence="1">
    <name type="scientific">bioreactor metagenome</name>
    <dbReference type="NCBI Taxonomy" id="1076179"/>
    <lineage>
        <taxon>unclassified sequences</taxon>
        <taxon>metagenomes</taxon>
        <taxon>ecological metagenomes</taxon>
    </lineage>
</organism>
<dbReference type="AlphaFoldDB" id="A0A645EYL8"/>